<reference evidence="1 2" key="1">
    <citation type="submission" date="2017-06" db="EMBL/GenBank/DDBJ databases">
        <title>Description of Avrilella dinanensis gen. nov. sp. nov.</title>
        <authorList>
            <person name="Leyer C."/>
            <person name="Sassi M."/>
            <person name="Minet J."/>
            <person name="Kayal S."/>
            <person name="Cattoir V."/>
        </authorList>
    </citation>
    <scope>NUCLEOTIDE SEQUENCE [LARGE SCALE GENOMIC DNA]</scope>
    <source>
        <strain evidence="1 2">UR159</strain>
    </source>
</reference>
<dbReference type="InterPro" id="IPR032286">
    <property type="entry name" value="DUF4837"/>
</dbReference>
<evidence type="ECO:0008006" key="3">
    <source>
        <dbReference type="Google" id="ProtNLM"/>
    </source>
</evidence>
<dbReference type="PROSITE" id="PS51257">
    <property type="entry name" value="PROKAR_LIPOPROTEIN"/>
    <property type="match status" value="1"/>
</dbReference>
<proteinExistence type="predicted"/>
<protein>
    <recommendedName>
        <fullName evidence="3">DUF4837 domain-containing protein</fullName>
    </recommendedName>
</protein>
<evidence type="ECO:0000313" key="2">
    <source>
        <dbReference type="Proteomes" id="UP000231960"/>
    </source>
</evidence>
<dbReference type="Pfam" id="PF16125">
    <property type="entry name" value="DUF4837"/>
    <property type="match status" value="1"/>
</dbReference>
<dbReference type="AlphaFoldDB" id="A0A2M9R757"/>
<dbReference type="EMBL" id="NIPO01000001">
    <property type="protein sequence ID" value="PJR04698.1"/>
    <property type="molecule type" value="Genomic_DNA"/>
</dbReference>
<dbReference type="OrthoDB" id="1115230at2"/>
<organism evidence="1 2">
    <name type="scientific">Avrilella dinanensis</name>
    <dbReference type="NCBI Taxonomy" id="2008672"/>
    <lineage>
        <taxon>Bacteria</taxon>
        <taxon>Pseudomonadati</taxon>
        <taxon>Bacteroidota</taxon>
        <taxon>Flavobacteriia</taxon>
        <taxon>Flavobacteriales</taxon>
        <taxon>Flavobacteriaceae</taxon>
        <taxon>Avrilella</taxon>
    </lineage>
</organism>
<keyword evidence="2" id="KW-1185">Reference proteome</keyword>
<name>A0A2M9R757_9FLAO</name>
<dbReference type="RefSeq" id="WP_100678256.1">
    <property type="nucleotide sequence ID" value="NZ_NIPO01000001.1"/>
</dbReference>
<sequence length="328" mass="38176">MRNFGYILIFIFLLTACRKKEIQIGKIDPSSGAINEVTIVIEDSLWNGATGDSIRKVLAAPIAEISAPEPIFDLAQYSPKNFGRRAKMSRNIILFSENESHQFVLKKSLYATPQNFFFIRGKNPEEMTKTFISQADSIIKTFKQTELNEQQLFIAKNPLQAIDSVKEWFAMTIKVPETYQVKENIKNEIVWFQKDLHSGDVNLLIYEVAIPENHVEINHNINEILEMRDLIIEQYIYGNQPDSYIYTDYNFVPVVYMRNQKKLPAVEIRGKWAMENDFMTGPFISLVIKDDYYGRYLFLDGFVNNSFQNKRNQLLELEAIIKSINFYE</sequence>
<evidence type="ECO:0000313" key="1">
    <source>
        <dbReference type="EMBL" id="PJR04698.1"/>
    </source>
</evidence>
<gene>
    <name evidence="1" type="ORF">CDL10_09205</name>
</gene>
<dbReference type="Proteomes" id="UP000231960">
    <property type="component" value="Unassembled WGS sequence"/>
</dbReference>
<comment type="caution">
    <text evidence="1">The sequence shown here is derived from an EMBL/GenBank/DDBJ whole genome shotgun (WGS) entry which is preliminary data.</text>
</comment>
<accession>A0A2M9R757</accession>